<accession>A0A1Y6KU16</accession>
<protein>
    <submittedName>
        <fullName evidence="2">Uncharacterized protein</fullName>
    </submittedName>
</protein>
<gene>
    <name evidence="2" type="ORF">PAQU9191_00913</name>
</gene>
<feature type="signal peptide" evidence="1">
    <location>
        <begin position="1"/>
        <end position="21"/>
    </location>
</feature>
<proteinExistence type="predicted"/>
<evidence type="ECO:0000256" key="1">
    <source>
        <dbReference type="SAM" id="SignalP"/>
    </source>
</evidence>
<reference evidence="3" key="1">
    <citation type="submission" date="2017-06" db="EMBL/GenBank/DDBJ databases">
        <authorList>
            <person name="Rodrigo-Torres L."/>
            <person name="Arahal R. D."/>
            <person name="Lucena T."/>
        </authorList>
    </citation>
    <scope>NUCLEOTIDE SEQUENCE [LARGE SCALE GENOMIC DNA]</scope>
    <source>
        <strain evidence="3">type strain: CECT 9192</strain>
    </source>
</reference>
<dbReference type="PROSITE" id="PS51257">
    <property type="entry name" value="PROKAR_LIPOPROTEIN"/>
    <property type="match status" value="1"/>
</dbReference>
<dbReference type="EMBL" id="FYAH01000001">
    <property type="protein sequence ID" value="SMY15690.1"/>
    <property type="molecule type" value="Genomic_DNA"/>
</dbReference>
<evidence type="ECO:0000313" key="2">
    <source>
        <dbReference type="EMBL" id="SMY15690.1"/>
    </source>
</evidence>
<organism evidence="2 3">
    <name type="scientific">Photobacterium aquimaris</name>
    <dbReference type="NCBI Taxonomy" id="512643"/>
    <lineage>
        <taxon>Bacteria</taxon>
        <taxon>Pseudomonadati</taxon>
        <taxon>Pseudomonadota</taxon>
        <taxon>Gammaproteobacteria</taxon>
        <taxon>Vibrionales</taxon>
        <taxon>Vibrionaceae</taxon>
        <taxon>Photobacterium</taxon>
    </lineage>
</organism>
<feature type="chain" id="PRO_5012622128" evidence="1">
    <location>
        <begin position="22"/>
        <end position="107"/>
    </location>
</feature>
<keyword evidence="3" id="KW-1185">Reference proteome</keyword>
<name>A0A1Y6KU16_9GAMM</name>
<sequence>MRNSFSIASLLFVLSCSSAFVADTHYNIKQYEMGLRYLQHSAEIMALQLQTYKSAQQQLNENLTQIKTNKKKPLLSTLTKRYLNNTPLLVKNLNKCHNYTEWNTWRD</sequence>
<keyword evidence="1" id="KW-0732">Signal</keyword>
<dbReference type="AlphaFoldDB" id="A0A1Y6KU16"/>
<dbReference type="Proteomes" id="UP000196485">
    <property type="component" value="Unassembled WGS sequence"/>
</dbReference>
<evidence type="ECO:0000313" key="3">
    <source>
        <dbReference type="Proteomes" id="UP000196485"/>
    </source>
</evidence>